<gene>
    <name evidence="7" type="primary">RvY_17609-1</name>
    <name evidence="7" type="synonym">RvY_17609.1</name>
    <name evidence="7" type="ORF">RvY_17609</name>
</gene>
<feature type="region of interest" description="Disordered" evidence="5">
    <location>
        <begin position="1"/>
        <end position="33"/>
    </location>
</feature>
<dbReference type="EMBL" id="BDGG01000016">
    <property type="protein sequence ID" value="GAV07814.1"/>
    <property type="molecule type" value="Genomic_DNA"/>
</dbReference>
<keyword evidence="4" id="KW-0675">Receptor</keyword>
<evidence type="ECO:0000256" key="1">
    <source>
        <dbReference type="ARBA" id="ARBA00004123"/>
    </source>
</evidence>
<feature type="region of interest" description="Disordered" evidence="5">
    <location>
        <begin position="271"/>
        <end position="302"/>
    </location>
</feature>
<comment type="subcellular location">
    <subcellularLocation>
        <location evidence="1">Nucleus</location>
    </subcellularLocation>
</comment>
<proteinExistence type="predicted"/>
<dbReference type="InterPro" id="IPR000536">
    <property type="entry name" value="Nucl_hrmn_rcpt_lig-bd"/>
</dbReference>
<feature type="compositionally biased region" description="Basic and acidic residues" evidence="5">
    <location>
        <begin position="277"/>
        <end position="289"/>
    </location>
</feature>
<protein>
    <recommendedName>
        <fullName evidence="6">NR LBD domain-containing protein</fullName>
    </recommendedName>
</protein>
<name>A0A1D1W8I0_RAMVA</name>
<feature type="compositionally biased region" description="Low complexity" evidence="5">
    <location>
        <begin position="290"/>
        <end position="299"/>
    </location>
</feature>
<evidence type="ECO:0000256" key="5">
    <source>
        <dbReference type="SAM" id="MobiDB-lite"/>
    </source>
</evidence>
<reference evidence="7 8" key="1">
    <citation type="journal article" date="2016" name="Nat. Commun.">
        <title>Extremotolerant tardigrade genome and improved radiotolerance of human cultured cells by tardigrade-unique protein.</title>
        <authorList>
            <person name="Hashimoto T."/>
            <person name="Horikawa D.D."/>
            <person name="Saito Y."/>
            <person name="Kuwahara H."/>
            <person name="Kozuka-Hata H."/>
            <person name="Shin-I T."/>
            <person name="Minakuchi Y."/>
            <person name="Ohishi K."/>
            <person name="Motoyama A."/>
            <person name="Aizu T."/>
            <person name="Enomoto A."/>
            <person name="Kondo K."/>
            <person name="Tanaka S."/>
            <person name="Hara Y."/>
            <person name="Koshikawa S."/>
            <person name="Sagara H."/>
            <person name="Miura T."/>
            <person name="Yokobori S."/>
            <person name="Miyagawa K."/>
            <person name="Suzuki Y."/>
            <person name="Kubo T."/>
            <person name="Oyama M."/>
            <person name="Kohara Y."/>
            <person name="Fujiyama A."/>
            <person name="Arakawa K."/>
            <person name="Katayama T."/>
            <person name="Toyoda A."/>
            <person name="Kunieda T."/>
        </authorList>
    </citation>
    <scope>NUCLEOTIDE SEQUENCE [LARGE SCALE GENOMIC DNA]</scope>
    <source>
        <strain evidence="7 8">YOKOZUNA-1</strain>
    </source>
</reference>
<dbReference type="PANTHER" id="PTHR45805">
    <property type="entry name" value="NUCLEAR HORMONE RECEPTOR HR3-RELATED"/>
    <property type="match status" value="1"/>
</dbReference>
<feature type="domain" description="NR LBD" evidence="6">
    <location>
        <begin position="419"/>
        <end position="643"/>
    </location>
</feature>
<feature type="compositionally biased region" description="Polar residues" evidence="5">
    <location>
        <begin position="367"/>
        <end position="381"/>
    </location>
</feature>
<evidence type="ECO:0000259" key="6">
    <source>
        <dbReference type="PROSITE" id="PS51843"/>
    </source>
</evidence>
<dbReference type="Pfam" id="PF00104">
    <property type="entry name" value="Hormone_recep"/>
    <property type="match status" value="1"/>
</dbReference>
<feature type="compositionally biased region" description="Low complexity" evidence="5">
    <location>
        <begin position="104"/>
        <end position="121"/>
    </location>
</feature>
<sequence>MALEAVKMGRIPKGERERAMRAGRTGQPERSTKPALKAIAPLPFLTPTPQSIQLAVGNGSTLLDSSKSSQRGSETSLSTIPENITVKQETPLTSPSSTSRKDVFTFSSNNSSCSSDDTTTSVAKFRRTAAAGSRLEDFADASDFSRYESKQFFDEQTYSPILSPTTSLNFSNHSTHYSTQSNVLAEESLGILRTSLQNVLQSNEEALTSWAVPFSAPRATTSHMANVRSPPKMGHEVQYDFDSNIPSWSAPTFGRGGQWVSPPVAAGQLALQQQSIRHREPNSNRDRGESISSGESFSGQIPVSSSKLSLTYEPSFESGFDSRCSSVSGGMTVQRSAESRTWQPLSLSTQVIKQEPVDQWFGRASGEQGSLNSSIPSTSSVIDEDEARRCSKLEEIITKLDRAGNEVYRAETTRKVEFMVRMWTEGHHSAESGSEAPSVTLAQVRQAIKNKINKVADECIKFAQKIPGITTIPPADVRILLDSSAFEMWMLQNGAFMVNGDSYVPLELQDGSTIQYTRSWMSHFLPPVMIDALMTFADELNSLQLCFLELSLLKAMVVVSPDRPGLQDVASVQSLRSTLCSSLLLSLKRRTSVTNLELLYEKVLQLLPMLAHINTMNSRFNAPINMNEESVYNWLGATQPISIRCTTG</sequence>
<dbReference type="GO" id="GO:0005634">
    <property type="term" value="C:nucleus"/>
    <property type="evidence" value="ECO:0007669"/>
    <property type="project" value="UniProtKB-SubCell"/>
</dbReference>
<organism evidence="7 8">
    <name type="scientific">Ramazzottius varieornatus</name>
    <name type="common">Water bear</name>
    <name type="synonym">Tardigrade</name>
    <dbReference type="NCBI Taxonomy" id="947166"/>
    <lineage>
        <taxon>Eukaryota</taxon>
        <taxon>Metazoa</taxon>
        <taxon>Ecdysozoa</taxon>
        <taxon>Tardigrada</taxon>
        <taxon>Eutardigrada</taxon>
        <taxon>Parachela</taxon>
        <taxon>Hypsibioidea</taxon>
        <taxon>Ramazzottiidae</taxon>
        <taxon>Ramazzottius</taxon>
    </lineage>
</organism>
<comment type="caution">
    <text evidence="7">The sequence shown here is derived from an EMBL/GenBank/DDBJ whole genome shotgun (WGS) entry which is preliminary data.</text>
</comment>
<dbReference type="Gene3D" id="1.10.565.10">
    <property type="entry name" value="Retinoid X Receptor"/>
    <property type="match status" value="1"/>
</dbReference>
<evidence type="ECO:0000256" key="3">
    <source>
        <dbReference type="ARBA" id="ARBA00023163"/>
    </source>
</evidence>
<dbReference type="GO" id="GO:0000978">
    <property type="term" value="F:RNA polymerase II cis-regulatory region sequence-specific DNA binding"/>
    <property type="evidence" value="ECO:0007669"/>
    <property type="project" value="TreeGrafter"/>
</dbReference>
<dbReference type="SUPFAM" id="SSF48508">
    <property type="entry name" value="Nuclear receptor ligand-binding domain"/>
    <property type="match status" value="1"/>
</dbReference>
<evidence type="ECO:0000256" key="2">
    <source>
        <dbReference type="ARBA" id="ARBA00023015"/>
    </source>
</evidence>
<keyword evidence="3" id="KW-0804">Transcription</keyword>
<feature type="region of interest" description="Disordered" evidence="5">
    <location>
        <begin position="62"/>
        <end position="121"/>
    </location>
</feature>
<accession>A0A1D1W8I0</accession>
<keyword evidence="2" id="KW-0805">Transcription regulation</keyword>
<dbReference type="PRINTS" id="PR00398">
    <property type="entry name" value="STRDHORMONER"/>
</dbReference>
<dbReference type="InterPro" id="IPR001723">
    <property type="entry name" value="Nuclear_hrmn_rcpt"/>
</dbReference>
<feature type="region of interest" description="Disordered" evidence="5">
    <location>
        <begin position="365"/>
        <end position="384"/>
    </location>
</feature>
<evidence type="ECO:0000313" key="7">
    <source>
        <dbReference type="EMBL" id="GAV07814.1"/>
    </source>
</evidence>
<dbReference type="SMART" id="SM00430">
    <property type="entry name" value="HOLI"/>
    <property type="match status" value="1"/>
</dbReference>
<dbReference type="PROSITE" id="PS51843">
    <property type="entry name" value="NR_LBD"/>
    <property type="match status" value="1"/>
</dbReference>
<evidence type="ECO:0000256" key="4">
    <source>
        <dbReference type="ARBA" id="ARBA00023170"/>
    </source>
</evidence>
<dbReference type="PANTHER" id="PTHR45805:SF2">
    <property type="entry name" value="NUCLEAR HORMONE RECEPTOR HR3-RELATED"/>
    <property type="match status" value="1"/>
</dbReference>
<dbReference type="GO" id="GO:0004879">
    <property type="term" value="F:nuclear receptor activity"/>
    <property type="evidence" value="ECO:0007669"/>
    <property type="project" value="TreeGrafter"/>
</dbReference>
<feature type="compositionally biased region" description="Polar residues" evidence="5">
    <location>
        <begin position="62"/>
        <end position="98"/>
    </location>
</feature>
<dbReference type="InterPro" id="IPR035500">
    <property type="entry name" value="NHR-like_dom_sf"/>
</dbReference>
<keyword evidence="8" id="KW-1185">Reference proteome</keyword>
<dbReference type="Proteomes" id="UP000186922">
    <property type="component" value="Unassembled WGS sequence"/>
</dbReference>
<evidence type="ECO:0000313" key="8">
    <source>
        <dbReference type="Proteomes" id="UP000186922"/>
    </source>
</evidence>
<dbReference type="STRING" id="947166.A0A1D1W8I0"/>
<dbReference type="AlphaFoldDB" id="A0A1D1W8I0"/>